<dbReference type="AlphaFoldDB" id="A0A7Y9J6V5"/>
<accession>A0A7Y9J6V5</accession>
<gene>
    <name evidence="3" type="ORF">BJ983_003747</name>
</gene>
<organism evidence="3 4">
    <name type="scientific">Actinomycetospora corticicola</name>
    <dbReference type="NCBI Taxonomy" id="663602"/>
    <lineage>
        <taxon>Bacteria</taxon>
        <taxon>Bacillati</taxon>
        <taxon>Actinomycetota</taxon>
        <taxon>Actinomycetes</taxon>
        <taxon>Pseudonocardiales</taxon>
        <taxon>Pseudonocardiaceae</taxon>
        <taxon>Actinomycetospora</taxon>
    </lineage>
</organism>
<dbReference type="EMBL" id="JACCBN010000001">
    <property type="protein sequence ID" value="NYD37645.1"/>
    <property type="molecule type" value="Genomic_DNA"/>
</dbReference>
<evidence type="ECO:0000256" key="1">
    <source>
        <dbReference type="SAM" id="MobiDB-lite"/>
    </source>
</evidence>
<keyword evidence="2" id="KW-0732">Signal</keyword>
<reference evidence="3 4" key="1">
    <citation type="submission" date="2020-07" db="EMBL/GenBank/DDBJ databases">
        <title>Sequencing the genomes of 1000 actinobacteria strains.</title>
        <authorList>
            <person name="Klenk H.-P."/>
        </authorList>
    </citation>
    <scope>NUCLEOTIDE SEQUENCE [LARGE SCALE GENOMIC DNA]</scope>
    <source>
        <strain evidence="3 4">DSM 45772</strain>
    </source>
</reference>
<evidence type="ECO:0000313" key="4">
    <source>
        <dbReference type="Proteomes" id="UP000535890"/>
    </source>
</evidence>
<protein>
    <recommendedName>
        <fullName evidence="5">HNH endonuclease</fullName>
    </recommendedName>
</protein>
<evidence type="ECO:0000313" key="3">
    <source>
        <dbReference type="EMBL" id="NYD37645.1"/>
    </source>
</evidence>
<keyword evidence="4" id="KW-1185">Reference proteome</keyword>
<feature type="region of interest" description="Disordered" evidence="1">
    <location>
        <begin position="33"/>
        <end position="52"/>
    </location>
</feature>
<dbReference type="Proteomes" id="UP000535890">
    <property type="component" value="Unassembled WGS sequence"/>
</dbReference>
<dbReference type="RefSeq" id="WP_343054249.1">
    <property type="nucleotide sequence ID" value="NZ_BAABHP010000025.1"/>
</dbReference>
<evidence type="ECO:0008006" key="5">
    <source>
        <dbReference type="Google" id="ProtNLM"/>
    </source>
</evidence>
<dbReference type="PROSITE" id="PS51257">
    <property type="entry name" value="PROKAR_LIPOPROTEIN"/>
    <property type="match status" value="1"/>
</dbReference>
<sequence length="213" mass="21804">MITPSRRLRVSSICAGLAVVAILTAGCGPARLPDATSASPSPAAASASTGGGVVTVPASSHVTGVYPARCRAVDGGRRPDPSCTPGAVQATVTQATIRSTICRHGWTATVRAPETETGKVKKAAMLAYGDPAGTSSTTELDHFLPLELGGANDVRNLWPEPSDEPGRGVQNSKDQVEDHLNAAVCRGQVGLVAAQQAIAADWTTAERTVGLVR</sequence>
<name>A0A7Y9J6V5_9PSEU</name>
<evidence type="ECO:0000256" key="2">
    <source>
        <dbReference type="SAM" id="SignalP"/>
    </source>
</evidence>
<feature type="signal peptide" evidence="2">
    <location>
        <begin position="1"/>
        <end position="25"/>
    </location>
</feature>
<feature type="compositionally biased region" description="Low complexity" evidence="1">
    <location>
        <begin position="35"/>
        <end position="52"/>
    </location>
</feature>
<feature type="chain" id="PRO_5039137353" description="HNH endonuclease" evidence="2">
    <location>
        <begin position="26"/>
        <end position="213"/>
    </location>
</feature>
<proteinExistence type="predicted"/>
<comment type="caution">
    <text evidence="3">The sequence shown here is derived from an EMBL/GenBank/DDBJ whole genome shotgun (WGS) entry which is preliminary data.</text>
</comment>